<dbReference type="EMBL" id="JABFUD020000009">
    <property type="protein sequence ID" value="KAI5075143.1"/>
    <property type="molecule type" value="Genomic_DNA"/>
</dbReference>
<name>A0A9D4ZH02_ADICA</name>
<evidence type="ECO:0000313" key="5">
    <source>
        <dbReference type="EMBL" id="KAI5075143.1"/>
    </source>
</evidence>
<dbReference type="InterPro" id="IPR044275">
    <property type="entry name" value="KRP"/>
</dbReference>
<reference evidence="5" key="1">
    <citation type="submission" date="2021-01" db="EMBL/GenBank/DDBJ databases">
        <title>Adiantum capillus-veneris genome.</title>
        <authorList>
            <person name="Fang Y."/>
            <person name="Liao Q."/>
        </authorList>
    </citation>
    <scope>NUCLEOTIDE SEQUENCE</scope>
    <source>
        <strain evidence="5">H3</strain>
        <tissue evidence="5">Leaf</tissue>
    </source>
</reference>
<dbReference type="Gene3D" id="4.10.365.10">
    <property type="entry name" value="p27"/>
    <property type="match status" value="1"/>
</dbReference>
<keyword evidence="6" id="KW-1185">Reference proteome</keyword>
<sequence>MGKYMKKARGGRGAMEVMTQGPLGVRTRARTQAMQKEVSISHSSNAKVSTSTSIQSLIPAQISYLELRSRRLEKVVGCMSNKLPASRKSSSAGEFRRLSDLTKTDILADDSSSPRLAISIDGAQHRRRQTRHQTLDENQQAFYHHCHGDNEAEELSLQGFVQSSLQQWTSRGRAPPGVAHSRSNSRSNSMTRELPPSKHQLPPHGILTRNQRKLEKQFSEASGCSKFVHMEVEVDASCSAKACGLDKASDVEISYGENPMEEVWSAGNRLAREGSPRSHERDRNTVPFDADTTLLPEHQQTPPTATQSPFNMEIEDFFLQAEQQEQRRFIDRYNFDPQSDRPLPGRYDWVAL</sequence>
<protein>
    <recommendedName>
        <fullName evidence="4">Cyclin-dependent kinase inhibitor domain-containing protein</fullName>
    </recommendedName>
</protein>
<dbReference type="OrthoDB" id="6373236at2759"/>
<evidence type="ECO:0000256" key="2">
    <source>
        <dbReference type="ARBA" id="ARBA00023013"/>
    </source>
</evidence>
<dbReference type="InterPro" id="IPR003175">
    <property type="entry name" value="CDI_dom"/>
</dbReference>
<dbReference type="PANTHER" id="PTHR46776">
    <property type="entry name" value="CYCLIN-DEPENDENT KINASE INHIBITOR 4-RELATED"/>
    <property type="match status" value="1"/>
</dbReference>
<dbReference type="GO" id="GO:0004861">
    <property type="term" value="F:cyclin-dependent protein serine/threonine kinase inhibitor activity"/>
    <property type="evidence" value="ECO:0007669"/>
    <property type="project" value="InterPro"/>
</dbReference>
<comment type="caution">
    <text evidence="5">The sequence shown here is derived from an EMBL/GenBank/DDBJ whole genome shotgun (WGS) entry which is preliminary data.</text>
</comment>
<dbReference type="Pfam" id="PF02234">
    <property type="entry name" value="CDI"/>
    <property type="match status" value="1"/>
</dbReference>
<dbReference type="InterPro" id="IPR044898">
    <property type="entry name" value="CDI_dom_sf"/>
</dbReference>
<evidence type="ECO:0000256" key="1">
    <source>
        <dbReference type="ARBA" id="ARBA00010274"/>
    </source>
</evidence>
<dbReference type="GO" id="GO:0005634">
    <property type="term" value="C:nucleus"/>
    <property type="evidence" value="ECO:0007669"/>
    <property type="project" value="InterPro"/>
</dbReference>
<evidence type="ECO:0000313" key="6">
    <source>
        <dbReference type="Proteomes" id="UP000886520"/>
    </source>
</evidence>
<accession>A0A9D4ZH02</accession>
<dbReference type="Proteomes" id="UP000886520">
    <property type="component" value="Chromosome 9"/>
</dbReference>
<feature type="region of interest" description="Disordered" evidence="3">
    <location>
        <begin position="166"/>
        <end position="205"/>
    </location>
</feature>
<gene>
    <name evidence="5" type="ORF">GOP47_0009219</name>
</gene>
<keyword evidence="2" id="KW-0649">Protein kinase inhibitor</keyword>
<proteinExistence type="inferred from homology"/>
<evidence type="ECO:0000256" key="3">
    <source>
        <dbReference type="SAM" id="MobiDB-lite"/>
    </source>
</evidence>
<dbReference type="AlphaFoldDB" id="A0A9D4ZH02"/>
<comment type="similarity">
    <text evidence="1">Belongs to the CDI family. ICK/KRP subfamily.</text>
</comment>
<evidence type="ECO:0000259" key="4">
    <source>
        <dbReference type="Pfam" id="PF02234"/>
    </source>
</evidence>
<feature type="domain" description="Cyclin-dependent kinase inhibitor" evidence="4">
    <location>
        <begin position="313"/>
        <end position="351"/>
    </location>
</feature>
<organism evidence="5 6">
    <name type="scientific">Adiantum capillus-veneris</name>
    <name type="common">Maidenhair fern</name>
    <dbReference type="NCBI Taxonomy" id="13818"/>
    <lineage>
        <taxon>Eukaryota</taxon>
        <taxon>Viridiplantae</taxon>
        <taxon>Streptophyta</taxon>
        <taxon>Embryophyta</taxon>
        <taxon>Tracheophyta</taxon>
        <taxon>Polypodiopsida</taxon>
        <taxon>Polypodiidae</taxon>
        <taxon>Polypodiales</taxon>
        <taxon>Pteridineae</taxon>
        <taxon>Pteridaceae</taxon>
        <taxon>Vittarioideae</taxon>
        <taxon>Adiantum</taxon>
    </lineage>
</organism>
<dbReference type="GO" id="GO:0051726">
    <property type="term" value="P:regulation of cell cycle"/>
    <property type="evidence" value="ECO:0007669"/>
    <property type="project" value="InterPro"/>
</dbReference>